<keyword evidence="11" id="KW-1185">Reference proteome</keyword>
<evidence type="ECO:0000256" key="8">
    <source>
        <dbReference type="ARBA" id="ARBA00023170"/>
    </source>
</evidence>
<keyword evidence="3 10" id="KW-0716">Sensory transduction</keyword>
<dbReference type="GO" id="GO:0005549">
    <property type="term" value="F:odorant binding"/>
    <property type="evidence" value="ECO:0007669"/>
    <property type="project" value="InterPro"/>
</dbReference>
<keyword evidence="8 10" id="KW-0675">Receptor</keyword>
<feature type="transmembrane region" description="Helical" evidence="10">
    <location>
        <begin position="133"/>
        <end position="155"/>
    </location>
</feature>
<feature type="transmembrane region" description="Helical" evidence="10">
    <location>
        <begin position="43"/>
        <end position="64"/>
    </location>
</feature>
<keyword evidence="5 10" id="KW-0552">Olfaction</keyword>
<dbReference type="GeneID" id="105428538"/>
<dbReference type="GO" id="GO:0005886">
    <property type="term" value="C:plasma membrane"/>
    <property type="evidence" value="ECO:0007669"/>
    <property type="project" value="UniProtKB-SubCell"/>
</dbReference>
<gene>
    <name evidence="12" type="primary">LOC105428538</name>
</gene>
<organism evidence="11 12">
    <name type="scientific">Pogonomyrmex barbatus</name>
    <name type="common">red harvester ant</name>
    <dbReference type="NCBI Taxonomy" id="144034"/>
    <lineage>
        <taxon>Eukaryota</taxon>
        <taxon>Metazoa</taxon>
        <taxon>Ecdysozoa</taxon>
        <taxon>Arthropoda</taxon>
        <taxon>Hexapoda</taxon>
        <taxon>Insecta</taxon>
        <taxon>Pterygota</taxon>
        <taxon>Neoptera</taxon>
        <taxon>Endopterygota</taxon>
        <taxon>Hymenoptera</taxon>
        <taxon>Apocrita</taxon>
        <taxon>Aculeata</taxon>
        <taxon>Formicoidea</taxon>
        <taxon>Formicidae</taxon>
        <taxon>Myrmicinae</taxon>
        <taxon>Pogonomyrmex</taxon>
    </lineage>
</organism>
<dbReference type="GO" id="GO:0004984">
    <property type="term" value="F:olfactory receptor activity"/>
    <property type="evidence" value="ECO:0007669"/>
    <property type="project" value="InterPro"/>
</dbReference>
<evidence type="ECO:0000256" key="1">
    <source>
        <dbReference type="ARBA" id="ARBA00004651"/>
    </source>
</evidence>
<comment type="caution">
    <text evidence="10">Lacks conserved residue(s) required for the propagation of feature annotation.</text>
</comment>
<comment type="similarity">
    <text evidence="10">Belongs to the insect chemoreceptor superfamily. Heteromeric odorant receptor channel (TC 1.A.69) family.</text>
</comment>
<keyword evidence="6 10" id="KW-1133">Transmembrane helix</keyword>
<dbReference type="InterPro" id="IPR004117">
    <property type="entry name" value="7tm6_olfct_rcpt"/>
</dbReference>
<feature type="transmembrane region" description="Helical" evidence="10">
    <location>
        <begin position="179"/>
        <end position="205"/>
    </location>
</feature>
<dbReference type="PANTHER" id="PTHR21137">
    <property type="entry name" value="ODORANT RECEPTOR"/>
    <property type="match status" value="1"/>
</dbReference>
<evidence type="ECO:0000313" key="11">
    <source>
        <dbReference type="Proteomes" id="UP000504615"/>
    </source>
</evidence>
<dbReference type="PANTHER" id="PTHR21137:SF35">
    <property type="entry name" value="ODORANT RECEPTOR 19A-RELATED"/>
    <property type="match status" value="1"/>
</dbReference>
<evidence type="ECO:0000256" key="5">
    <source>
        <dbReference type="ARBA" id="ARBA00022725"/>
    </source>
</evidence>
<evidence type="ECO:0000256" key="2">
    <source>
        <dbReference type="ARBA" id="ARBA00022475"/>
    </source>
</evidence>
<evidence type="ECO:0000256" key="4">
    <source>
        <dbReference type="ARBA" id="ARBA00022692"/>
    </source>
</evidence>
<evidence type="ECO:0000256" key="6">
    <source>
        <dbReference type="ARBA" id="ARBA00022989"/>
    </source>
</evidence>
<keyword evidence="4 10" id="KW-0812">Transmembrane</keyword>
<evidence type="ECO:0000256" key="3">
    <source>
        <dbReference type="ARBA" id="ARBA00022606"/>
    </source>
</evidence>
<evidence type="ECO:0000256" key="10">
    <source>
        <dbReference type="RuleBase" id="RU351113"/>
    </source>
</evidence>
<dbReference type="RefSeq" id="XP_025074382.1">
    <property type="nucleotide sequence ID" value="XM_025218597.1"/>
</dbReference>
<feature type="transmembrane region" description="Helical" evidence="10">
    <location>
        <begin position="76"/>
        <end position="97"/>
    </location>
</feature>
<accession>A0A8N1S8D7</accession>
<sequence>MIIMQEKITLKKAIAVVKLSLFVIWFWPLPQNTNKRKILCMKLYQHVCIILTIAVLASMMYALVQNLDDLDLLIKSALGLFPCSHVIGNILCHLIIYQRLQYVTFEMENFYAVIKPHENAIIQREYVDKYAKFYGFCISLFYMSLFGLFVGPIVLDEPLPAPADFPFDASHQPLRAITYIHQIVVGLYIAAHLCVNAFMALLLWLASARFKLLIEELRTITNMYDFSKCIEKHQQLLEYAAEVALTVRPFALVTVFFSTVSLIVFGLIFITKVSLSLKIQCVFLATSALLEVFMYSWPAEHLIHISTNVAQVAFEMDWYDDSEYFQKNIQMIILRSQKPILVVLPCGLPSLSLRYYASYLSTIFSYFTTMRIMFEETNSGI</sequence>
<feature type="transmembrane region" description="Helical" evidence="10">
    <location>
        <begin position="250"/>
        <end position="271"/>
    </location>
</feature>
<protein>
    <recommendedName>
        <fullName evidence="10">Odorant receptor</fullName>
    </recommendedName>
</protein>
<proteinExistence type="inferred from homology"/>
<keyword evidence="2" id="KW-1003">Cell membrane</keyword>
<dbReference type="Pfam" id="PF02949">
    <property type="entry name" value="7tm_6"/>
    <property type="match status" value="1"/>
</dbReference>
<dbReference type="AlphaFoldDB" id="A0A8N1S8D7"/>
<reference evidence="12" key="1">
    <citation type="submission" date="2025-08" db="UniProtKB">
        <authorList>
            <consortium name="RefSeq"/>
        </authorList>
    </citation>
    <scope>IDENTIFICATION</scope>
</reference>
<dbReference type="OrthoDB" id="6614360at2759"/>
<comment type="subcellular location">
    <subcellularLocation>
        <location evidence="1 10">Cell membrane</location>
        <topology evidence="1 10">Multi-pass membrane protein</topology>
    </subcellularLocation>
</comment>
<evidence type="ECO:0000313" key="12">
    <source>
        <dbReference type="RefSeq" id="XP_025074382.1"/>
    </source>
</evidence>
<evidence type="ECO:0000256" key="7">
    <source>
        <dbReference type="ARBA" id="ARBA00023136"/>
    </source>
</evidence>
<evidence type="ECO:0000256" key="9">
    <source>
        <dbReference type="ARBA" id="ARBA00023224"/>
    </source>
</evidence>
<keyword evidence="7 10" id="KW-0472">Membrane</keyword>
<keyword evidence="9 10" id="KW-0807">Transducer</keyword>
<name>A0A8N1S8D7_9HYME</name>
<dbReference type="Proteomes" id="UP000504615">
    <property type="component" value="Unplaced"/>
</dbReference>
<dbReference type="GO" id="GO:0007165">
    <property type="term" value="P:signal transduction"/>
    <property type="evidence" value="ECO:0007669"/>
    <property type="project" value="UniProtKB-KW"/>
</dbReference>